<dbReference type="Proteomes" id="UP000260793">
    <property type="component" value="Unassembled WGS sequence"/>
</dbReference>
<accession>A0A3E4LPZ0</accession>
<organism evidence="1 2">
    <name type="scientific">[Ruminococcus] lactaris</name>
    <dbReference type="NCBI Taxonomy" id="46228"/>
    <lineage>
        <taxon>Bacteria</taxon>
        <taxon>Bacillati</taxon>
        <taxon>Bacillota</taxon>
        <taxon>Clostridia</taxon>
        <taxon>Lachnospirales</taxon>
        <taxon>Lachnospiraceae</taxon>
        <taxon>Mediterraneibacter</taxon>
    </lineage>
</organism>
<comment type="caution">
    <text evidence="1">The sequence shown here is derived from an EMBL/GenBank/DDBJ whole genome shotgun (WGS) entry which is preliminary data.</text>
</comment>
<dbReference type="AlphaFoldDB" id="A0A3E4LPZ0"/>
<proteinExistence type="predicted"/>
<name>A0A3E4LPZ0_9FIRM</name>
<evidence type="ECO:0000313" key="2">
    <source>
        <dbReference type="Proteomes" id="UP000260793"/>
    </source>
</evidence>
<reference evidence="1 2" key="1">
    <citation type="submission" date="2018-08" db="EMBL/GenBank/DDBJ databases">
        <title>A genome reference for cultivated species of the human gut microbiota.</title>
        <authorList>
            <person name="Zou Y."/>
            <person name="Xue W."/>
            <person name="Luo G."/>
        </authorList>
    </citation>
    <scope>NUCLEOTIDE SEQUENCE [LARGE SCALE GENOMIC DNA]</scope>
    <source>
        <strain evidence="1 2">TF11-7</strain>
    </source>
</reference>
<protein>
    <recommendedName>
        <fullName evidence="3">PAC domain-containing protein</fullName>
    </recommendedName>
</protein>
<gene>
    <name evidence="1" type="ORF">DXD17_08305</name>
</gene>
<evidence type="ECO:0000313" key="1">
    <source>
        <dbReference type="EMBL" id="RGK39508.1"/>
    </source>
</evidence>
<sequence length="73" mass="8608">MVQVIFCYLYHCCFYRERIGKEIKNTENGSPYCFFGVFVDITEQKEHTELEKARDEALRKAKNALNAINMLPE</sequence>
<dbReference type="EMBL" id="QSQN01000019">
    <property type="protein sequence ID" value="RGK39508.1"/>
    <property type="molecule type" value="Genomic_DNA"/>
</dbReference>
<dbReference type="RefSeq" id="WP_117688213.1">
    <property type="nucleotide sequence ID" value="NZ_CAJMJQ010000010.1"/>
</dbReference>
<evidence type="ECO:0008006" key="3">
    <source>
        <dbReference type="Google" id="ProtNLM"/>
    </source>
</evidence>